<sequence>MSHSQHTNSANSTLARRRYPLRRSSPTRNRATATHRASPATFDVFHASGSTRDLIIRPVLVPLHQNLRRLPSRSHLAGKHIDIDASSMNLRVGSKRKRVASGSNENAQHGGHSSRGSGRFKRFKSSKQSSETSEDEELSSMEVDVDSHHYSSTRRGQVAVGTSSDVLSEESEDEEDEDEGVEKDVDSSDDYLISSAPSRVLSRMRKDDLFRLYALAGLTDDVESFTKSEIVQSIIAARDDVASLPPSSPLGRGGGSSDYSSDDAIAPDEEATPMPNIRRRVTINDIAREAERRPLKSRSRSMGHFNDESSSSSRSRTKRQTSKAIEANNSSRSSPVSSTSARISISISSPPAHHLRSRKPSVPSLPSIPSISRFPDPSSLPTPIDLSGSGTTPTAVLAAFTFTHRKGKSKHVGFDESVQVSRSVKTPSKNESDLTELEDLEERIAAQPSPRRLRSKDRQRSTSDGGSGSGATLDTLDARRVTPMRNAKRRMKSLKEDSTTEQEDDEVEDEDEVEVVDDVADEDEVDELISTASASVSPVQSTNRRTPMRRRLRSRRKVEEDPSDGDDEEEIDEEGDGEIGAEEEEEEEENEEDDEATIAVEPRKLRNGKIVGEEDVDMVEEEEGIEEDEDANAGEDGEDEEGDEGDEEVDLTIATAKTLVRLRRDDLIRLCESRDLEPTGTKPQLAEALLQWRDNQANDFSCPSSTGTAHPPSTIKKRGHRRRHSLNRSRKSSQRTATPPVLLRSDRVHIGEPKTPPLLNAGMQNDKPVGEPELELDLGTLGLEDREIPPERLQKLEKIGSGGFKDVFIGKFKGRRIAISEFRGQLSAMDIKELKLLGGFDHPNIVRFLGVSIPESTRDTPVMIVSELCTNGDLFDYIRNVNPPSLHKVLNIMLDIARGLEYLHLRKPSIIHRDCKSSNILITSKGTAKIADFGLAKVKQSTRSMVRSLVGTVNWQAPELWHAHPKYNHKVDVFSCACVYWEMLQWHLPNKKFPWEGMNEHAIYEIVGTKKQRPTLSGLRKQWCHEIVDFIERMWAQEHQDRPTMSEVVETLEDLIKMY</sequence>
<protein>
    <submittedName>
        <fullName evidence="1">Uncharacterized protein</fullName>
    </submittedName>
</protein>
<proteinExistence type="predicted"/>
<name>A0ACC1TJ72_9AGAR</name>
<reference evidence="1" key="1">
    <citation type="submission" date="2022-09" db="EMBL/GenBank/DDBJ databases">
        <title>A Global Phylogenomic Analysis of the Shiitake Genus Lentinula.</title>
        <authorList>
            <consortium name="DOE Joint Genome Institute"/>
            <person name="Sierra-Patev S."/>
            <person name="Min B."/>
            <person name="Naranjo-Ortiz M."/>
            <person name="Looney B."/>
            <person name="Konkel Z."/>
            <person name="Slot J.C."/>
            <person name="Sakamoto Y."/>
            <person name="Steenwyk J.L."/>
            <person name="Rokas A."/>
            <person name="Carro J."/>
            <person name="Camarero S."/>
            <person name="Ferreira P."/>
            <person name="Molpeceres G."/>
            <person name="Ruiz-Duenas F.J."/>
            <person name="Serrano A."/>
            <person name="Henrissat B."/>
            <person name="Drula E."/>
            <person name="Hughes K.W."/>
            <person name="Mata J.L."/>
            <person name="Ishikawa N.K."/>
            <person name="Vargas-Isla R."/>
            <person name="Ushijima S."/>
            <person name="Smith C.A."/>
            <person name="Ahrendt S."/>
            <person name="Andreopoulos W."/>
            <person name="He G."/>
            <person name="Labutti K."/>
            <person name="Lipzen A."/>
            <person name="Ng V."/>
            <person name="Riley R."/>
            <person name="Sandor L."/>
            <person name="Barry K."/>
            <person name="Martinez A.T."/>
            <person name="Xiao Y."/>
            <person name="Gibbons J.G."/>
            <person name="Terashima K."/>
            <person name="Grigoriev I.V."/>
            <person name="Hibbett D.S."/>
        </authorList>
    </citation>
    <scope>NUCLEOTIDE SEQUENCE</scope>
    <source>
        <strain evidence="1">TMI1499</strain>
    </source>
</reference>
<dbReference type="EMBL" id="MU795865">
    <property type="protein sequence ID" value="KAJ3804667.1"/>
    <property type="molecule type" value="Genomic_DNA"/>
</dbReference>
<evidence type="ECO:0000313" key="1">
    <source>
        <dbReference type="EMBL" id="KAJ3804667.1"/>
    </source>
</evidence>
<organism evidence="1 2">
    <name type="scientific">Lentinula aff. lateritia</name>
    <dbReference type="NCBI Taxonomy" id="2804960"/>
    <lineage>
        <taxon>Eukaryota</taxon>
        <taxon>Fungi</taxon>
        <taxon>Dikarya</taxon>
        <taxon>Basidiomycota</taxon>
        <taxon>Agaricomycotina</taxon>
        <taxon>Agaricomycetes</taxon>
        <taxon>Agaricomycetidae</taxon>
        <taxon>Agaricales</taxon>
        <taxon>Marasmiineae</taxon>
        <taxon>Omphalotaceae</taxon>
        <taxon>Lentinula</taxon>
    </lineage>
</organism>
<dbReference type="Proteomes" id="UP001163835">
    <property type="component" value="Unassembled WGS sequence"/>
</dbReference>
<accession>A0ACC1TJ72</accession>
<evidence type="ECO:0000313" key="2">
    <source>
        <dbReference type="Proteomes" id="UP001163835"/>
    </source>
</evidence>
<comment type="caution">
    <text evidence="1">The sequence shown here is derived from an EMBL/GenBank/DDBJ whole genome shotgun (WGS) entry which is preliminary data.</text>
</comment>
<keyword evidence="2" id="KW-1185">Reference proteome</keyword>
<gene>
    <name evidence="1" type="ORF">F5876DRAFT_91783</name>
</gene>